<keyword evidence="5" id="KW-0547">Nucleotide-binding</keyword>
<dbReference type="CDD" id="cd16917">
    <property type="entry name" value="HATPase_UhpB-NarQ-NarX-like"/>
    <property type="match status" value="1"/>
</dbReference>
<evidence type="ECO:0000313" key="13">
    <source>
        <dbReference type="Proteomes" id="UP000306740"/>
    </source>
</evidence>
<evidence type="ECO:0000256" key="2">
    <source>
        <dbReference type="ARBA" id="ARBA00012438"/>
    </source>
</evidence>
<dbReference type="Gene3D" id="3.30.565.10">
    <property type="entry name" value="Histidine kinase-like ATPase, C-terminal domain"/>
    <property type="match status" value="1"/>
</dbReference>
<keyword evidence="6 12" id="KW-0418">Kinase</keyword>
<protein>
    <recommendedName>
        <fullName evidence="2">histidine kinase</fullName>
        <ecNumber evidence="2">2.7.13.3</ecNumber>
    </recommendedName>
</protein>
<evidence type="ECO:0000256" key="6">
    <source>
        <dbReference type="ARBA" id="ARBA00022777"/>
    </source>
</evidence>
<organism evidence="12 13">
    <name type="scientific">Mumia zhuanghuii</name>
    <dbReference type="NCBI Taxonomy" id="2585211"/>
    <lineage>
        <taxon>Bacteria</taxon>
        <taxon>Bacillati</taxon>
        <taxon>Actinomycetota</taxon>
        <taxon>Actinomycetes</taxon>
        <taxon>Propionibacteriales</taxon>
        <taxon>Nocardioidaceae</taxon>
        <taxon>Mumia</taxon>
    </lineage>
</organism>
<dbReference type="GO" id="GO:0016020">
    <property type="term" value="C:membrane"/>
    <property type="evidence" value="ECO:0007669"/>
    <property type="project" value="InterPro"/>
</dbReference>
<name>A0A5C4MQQ6_9ACTN</name>
<dbReference type="Proteomes" id="UP000306740">
    <property type="component" value="Unassembled WGS sequence"/>
</dbReference>
<dbReference type="RefSeq" id="WP_139088180.1">
    <property type="nucleotide sequence ID" value="NZ_VDFR01000043.1"/>
</dbReference>
<dbReference type="Pfam" id="PF13796">
    <property type="entry name" value="Sensor"/>
    <property type="match status" value="1"/>
</dbReference>
<comment type="catalytic activity">
    <reaction evidence="1">
        <text>ATP + protein L-histidine = ADP + protein N-phospho-L-histidine.</text>
        <dbReference type="EC" id="2.7.13.3"/>
    </reaction>
</comment>
<keyword evidence="7" id="KW-0067">ATP-binding</keyword>
<evidence type="ECO:0000256" key="7">
    <source>
        <dbReference type="ARBA" id="ARBA00022840"/>
    </source>
</evidence>
<dbReference type="InterPro" id="IPR050482">
    <property type="entry name" value="Sensor_HK_TwoCompSys"/>
</dbReference>
<keyword evidence="4" id="KW-0808">Transferase</keyword>
<evidence type="ECO:0000256" key="3">
    <source>
        <dbReference type="ARBA" id="ARBA00022553"/>
    </source>
</evidence>
<dbReference type="InterPro" id="IPR011712">
    <property type="entry name" value="Sig_transdc_His_kin_sub3_dim/P"/>
</dbReference>
<reference evidence="12 13" key="1">
    <citation type="submission" date="2019-05" db="EMBL/GenBank/DDBJ databases">
        <title>Mumia sp. nov., isolated from the intestinal contents of plateau pika (Ochotona curzoniae) in the Qinghai-Tibet plateau of China.</title>
        <authorList>
            <person name="Tian Z."/>
        </authorList>
    </citation>
    <scope>NUCLEOTIDE SEQUENCE [LARGE SCALE GENOMIC DNA]</scope>
    <source>
        <strain evidence="13">527</strain>
        <strain evidence="12">Z527</strain>
    </source>
</reference>
<dbReference type="InterPro" id="IPR036890">
    <property type="entry name" value="HATPase_C_sf"/>
</dbReference>
<evidence type="ECO:0000256" key="1">
    <source>
        <dbReference type="ARBA" id="ARBA00000085"/>
    </source>
</evidence>
<dbReference type="OrthoDB" id="3217947at2"/>
<keyword evidence="9" id="KW-1133">Transmembrane helix</keyword>
<evidence type="ECO:0000313" key="11">
    <source>
        <dbReference type="EMBL" id="TNC47348.1"/>
    </source>
</evidence>
<dbReference type="GO" id="GO:0005524">
    <property type="term" value="F:ATP binding"/>
    <property type="evidence" value="ECO:0007669"/>
    <property type="project" value="UniProtKB-KW"/>
</dbReference>
<dbReference type="EMBL" id="VDFR01000046">
    <property type="protein sequence ID" value="TNC47348.1"/>
    <property type="molecule type" value="Genomic_DNA"/>
</dbReference>
<proteinExistence type="predicted"/>
<keyword evidence="3" id="KW-0597">Phosphoprotein</keyword>
<dbReference type="PANTHER" id="PTHR24421:SF10">
    <property type="entry name" value="NITRATE_NITRITE SENSOR PROTEIN NARQ"/>
    <property type="match status" value="1"/>
</dbReference>
<evidence type="ECO:0000256" key="4">
    <source>
        <dbReference type="ARBA" id="ARBA00022679"/>
    </source>
</evidence>
<evidence type="ECO:0000313" key="12">
    <source>
        <dbReference type="EMBL" id="TNC47673.1"/>
    </source>
</evidence>
<evidence type="ECO:0000256" key="5">
    <source>
        <dbReference type="ARBA" id="ARBA00022741"/>
    </source>
</evidence>
<dbReference type="InterPro" id="IPR003594">
    <property type="entry name" value="HATPase_dom"/>
</dbReference>
<dbReference type="Pfam" id="PF07730">
    <property type="entry name" value="HisKA_3"/>
    <property type="match status" value="1"/>
</dbReference>
<dbReference type="PANTHER" id="PTHR24421">
    <property type="entry name" value="NITRATE/NITRITE SENSOR PROTEIN NARX-RELATED"/>
    <property type="match status" value="1"/>
</dbReference>
<keyword evidence="9" id="KW-0812">Transmembrane</keyword>
<accession>A0A5C4MQQ6</accession>
<dbReference type="SUPFAM" id="SSF55874">
    <property type="entry name" value="ATPase domain of HSP90 chaperone/DNA topoisomerase II/histidine kinase"/>
    <property type="match status" value="1"/>
</dbReference>
<dbReference type="EMBL" id="VDFR01000043">
    <property type="protein sequence ID" value="TNC47673.1"/>
    <property type="molecule type" value="Genomic_DNA"/>
</dbReference>
<dbReference type="InterPro" id="IPR025828">
    <property type="entry name" value="Put_sensor_dom"/>
</dbReference>
<dbReference type="GO" id="GO:0046983">
    <property type="term" value="F:protein dimerization activity"/>
    <property type="evidence" value="ECO:0007669"/>
    <property type="project" value="InterPro"/>
</dbReference>
<feature type="transmembrane region" description="Helical" evidence="9">
    <location>
        <begin position="108"/>
        <end position="131"/>
    </location>
</feature>
<feature type="domain" description="Histidine kinase/HSP90-like ATPase" evidence="10">
    <location>
        <begin position="327"/>
        <end position="417"/>
    </location>
</feature>
<dbReference type="EC" id="2.7.13.3" evidence="2"/>
<dbReference type="Gene3D" id="1.20.5.1930">
    <property type="match status" value="1"/>
</dbReference>
<dbReference type="GO" id="GO:0000155">
    <property type="term" value="F:phosphorelay sensor kinase activity"/>
    <property type="evidence" value="ECO:0007669"/>
    <property type="project" value="InterPro"/>
</dbReference>
<dbReference type="SMART" id="SM00387">
    <property type="entry name" value="HATPase_c"/>
    <property type="match status" value="1"/>
</dbReference>
<keyword evidence="8" id="KW-0902">Two-component regulatory system</keyword>
<dbReference type="AlphaFoldDB" id="A0A5C4MQQ6"/>
<evidence type="ECO:0000256" key="8">
    <source>
        <dbReference type="ARBA" id="ARBA00023012"/>
    </source>
</evidence>
<feature type="transmembrane region" description="Helical" evidence="9">
    <location>
        <begin position="26"/>
        <end position="53"/>
    </location>
</feature>
<gene>
    <name evidence="12" type="ORF">FHE65_09330</name>
    <name evidence="11" type="ORF">FHE65_10035</name>
</gene>
<keyword evidence="9" id="KW-0472">Membrane</keyword>
<comment type="caution">
    <text evidence="12">The sequence shown here is derived from an EMBL/GenBank/DDBJ whole genome shotgun (WGS) entry which is preliminary data.</text>
</comment>
<dbReference type="Pfam" id="PF02518">
    <property type="entry name" value="HATPase_c"/>
    <property type="match status" value="1"/>
</dbReference>
<feature type="transmembrane region" description="Helical" evidence="9">
    <location>
        <begin position="165"/>
        <end position="182"/>
    </location>
</feature>
<evidence type="ECO:0000256" key="9">
    <source>
        <dbReference type="SAM" id="Phobius"/>
    </source>
</evidence>
<sequence length="417" mass="44804">MDIEQPTEPARGLRSRLREAVRSTGYAAYGGGIGLLALATVPVGIVVAVLWFLRVGRRLVLPFLGWLRWLTDAERMRLRRLGHRIDDPVRVGEAPEEQALDSTTRREVAWVLIHGIFGVFCAAVVLQLLLITANDLTYPLWWQDVGPGEQLLLNGLLPARTDSRALLGPVIAAIAFVLWFFASPRLVAWQAQPGLRLLGPPPGTDLSARVTQLTATRAAALDAHTVELRRIERALHDGAQNRVVGVAVLIGAARRELQRDPVRAEEILAQAQDTTEQALAELRAVVRSILPPVLENRGLAGAVNAIAADCAVPCTVTIDVPVRCPASVEATAYFVVAEALTNVSKHSRADTAEVTVRLDAGRLQVRVRDDGRGGADPEAGTGLAGIIRRVEALDGHAVVSSPLGGPTELRVELPCGS</sequence>
<evidence type="ECO:0000259" key="10">
    <source>
        <dbReference type="SMART" id="SM00387"/>
    </source>
</evidence>